<protein>
    <submittedName>
        <fullName evidence="2">Uncharacterized protein</fullName>
    </submittedName>
</protein>
<keyword evidence="3" id="KW-1185">Reference proteome</keyword>
<reference evidence="2 3" key="1">
    <citation type="submission" date="2024-10" db="EMBL/GenBank/DDBJ databases">
        <authorList>
            <person name="Kim D."/>
        </authorList>
    </citation>
    <scope>NUCLEOTIDE SEQUENCE [LARGE SCALE GENOMIC DNA]</scope>
    <source>
        <strain evidence="2">Taebaek</strain>
    </source>
</reference>
<dbReference type="EMBL" id="JBICCN010000411">
    <property type="protein sequence ID" value="KAL3070286.1"/>
    <property type="molecule type" value="Genomic_DNA"/>
</dbReference>
<evidence type="ECO:0000313" key="3">
    <source>
        <dbReference type="Proteomes" id="UP001620645"/>
    </source>
</evidence>
<sequence length="189" mass="22364">MFVPAHGKREDNCIAYQQQCKLSDVDSCPIIYPQCQNEILHGIYALQLNCRCTIILCCLRDSTLKKQCSSLHNNAFNESDYAYVSFHIHNPHDYKPNYYEQFGDRRKYGQFGDSQKYGHFGDRRNDGQFGGNYDNSHYHDDYNHYHDNFDQYNHDDNSHHHHDNSDNHDNNYRKTILVRLGHPWIKNCG</sequence>
<dbReference type="AlphaFoldDB" id="A0ABD2HZ11"/>
<proteinExistence type="predicted"/>
<name>A0ABD2HZ11_HETSC</name>
<gene>
    <name evidence="2" type="ORF">niasHS_016113</name>
</gene>
<accession>A0ABD2HZ11</accession>
<organism evidence="2 3">
    <name type="scientific">Heterodera schachtii</name>
    <name type="common">Sugarbeet cyst nematode worm</name>
    <name type="synonym">Tylenchus schachtii</name>
    <dbReference type="NCBI Taxonomy" id="97005"/>
    <lineage>
        <taxon>Eukaryota</taxon>
        <taxon>Metazoa</taxon>
        <taxon>Ecdysozoa</taxon>
        <taxon>Nematoda</taxon>
        <taxon>Chromadorea</taxon>
        <taxon>Rhabditida</taxon>
        <taxon>Tylenchina</taxon>
        <taxon>Tylenchomorpha</taxon>
        <taxon>Tylenchoidea</taxon>
        <taxon>Heteroderidae</taxon>
        <taxon>Heteroderinae</taxon>
        <taxon>Heterodera</taxon>
    </lineage>
</organism>
<comment type="caution">
    <text evidence="2">The sequence shown here is derived from an EMBL/GenBank/DDBJ whole genome shotgun (WGS) entry which is preliminary data.</text>
</comment>
<dbReference type="Proteomes" id="UP001620645">
    <property type="component" value="Unassembled WGS sequence"/>
</dbReference>
<evidence type="ECO:0000256" key="1">
    <source>
        <dbReference type="SAM" id="MobiDB-lite"/>
    </source>
</evidence>
<feature type="region of interest" description="Disordered" evidence="1">
    <location>
        <begin position="149"/>
        <end position="170"/>
    </location>
</feature>
<evidence type="ECO:0000313" key="2">
    <source>
        <dbReference type="EMBL" id="KAL3070286.1"/>
    </source>
</evidence>